<evidence type="ECO:0000313" key="4">
    <source>
        <dbReference type="Proteomes" id="UP000005446"/>
    </source>
</evidence>
<feature type="domain" description="CN hydrolase" evidence="2">
    <location>
        <begin position="9"/>
        <end position="255"/>
    </location>
</feature>
<dbReference type="InterPro" id="IPR003010">
    <property type="entry name" value="C-N_Hydrolase"/>
</dbReference>
<dbReference type="CDD" id="cd07564">
    <property type="entry name" value="nitrilases_CHs"/>
    <property type="match status" value="1"/>
</dbReference>
<dbReference type="OrthoDB" id="10250282at2759"/>
<dbReference type="PANTHER" id="PTHR46044:SF1">
    <property type="entry name" value="CN HYDROLASE DOMAIN-CONTAINING PROTEIN"/>
    <property type="match status" value="1"/>
</dbReference>
<evidence type="ECO:0000256" key="1">
    <source>
        <dbReference type="ARBA" id="ARBA00008129"/>
    </source>
</evidence>
<dbReference type="Pfam" id="PF00795">
    <property type="entry name" value="CN_hydrolase"/>
    <property type="match status" value="1"/>
</dbReference>
<dbReference type="FunCoup" id="H0EXR0">
    <property type="interactions" value="430"/>
</dbReference>
<organism evidence="3 4">
    <name type="scientific">Glarea lozoyensis (strain ATCC 74030 / MF5533)</name>
    <dbReference type="NCBI Taxonomy" id="1104152"/>
    <lineage>
        <taxon>Eukaryota</taxon>
        <taxon>Fungi</taxon>
        <taxon>Dikarya</taxon>
        <taxon>Ascomycota</taxon>
        <taxon>Pezizomycotina</taxon>
        <taxon>Leotiomycetes</taxon>
        <taxon>Helotiales</taxon>
        <taxon>Helotiaceae</taxon>
        <taxon>Glarea</taxon>
    </lineage>
</organism>
<accession>H0EXR0</accession>
<dbReference type="AlphaFoldDB" id="H0EXR0"/>
<dbReference type="GO" id="GO:0003824">
    <property type="term" value="F:catalytic activity"/>
    <property type="evidence" value="ECO:0007669"/>
    <property type="project" value="InterPro"/>
</dbReference>
<dbReference type="Proteomes" id="UP000005446">
    <property type="component" value="Unassembled WGS sequence"/>
</dbReference>
<evidence type="ECO:0000313" key="3">
    <source>
        <dbReference type="EMBL" id="EHK96695.1"/>
    </source>
</evidence>
<dbReference type="InParanoid" id="H0EXR0"/>
<dbReference type="InterPro" id="IPR036526">
    <property type="entry name" value="C-N_Hydrolase_sf"/>
</dbReference>
<evidence type="ECO:0000259" key="2">
    <source>
        <dbReference type="PROSITE" id="PS50263"/>
    </source>
</evidence>
<comment type="similarity">
    <text evidence="1">Belongs to the carbon-nitrogen hydrolase superfamily. Nitrilase family.</text>
</comment>
<dbReference type="HOGENOM" id="CLU_030130_6_2_1"/>
<dbReference type="PANTHER" id="PTHR46044">
    <property type="entry name" value="NITRILASE"/>
    <property type="match status" value="1"/>
</dbReference>
<dbReference type="SUPFAM" id="SSF56317">
    <property type="entry name" value="Carbon-nitrogen hydrolase"/>
    <property type="match status" value="1"/>
</dbReference>
<keyword evidence="4" id="KW-1185">Reference proteome</keyword>
<sequence>MFTKPQPSIKVAAIQAAPVAFDLAASLKKVTLLTAEAASNGAELVVFPEAFLSAYPWRYAFDATVGSREPRGTFNMAPPVFSRPKWFAKYYESSIRIPSSEFDVLRDCARENGVVLSVGIVEQAENGGGTLFCTTVLIGKDGELLHKHRKLVPTGAERVVWGRGAGDSLKVVDPGFGWRTGGLICWENYMPAARLALYQLGIDGGSCILGPLGTFLAEPVRDKEVILYATLQHSELIEARMDFDPVGTYSRPDIL</sequence>
<dbReference type="Gene3D" id="3.60.110.10">
    <property type="entry name" value="Carbon-nitrogen hydrolase"/>
    <property type="match status" value="2"/>
</dbReference>
<comment type="caution">
    <text evidence="3">The sequence shown here is derived from an EMBL/GenBank/DDBJ whole genome shotgun (WGS) entry which is preliminary data.</text>
</comment>
<dbReference type="EMBL" id="AGUE01000229">
    <property type="protein sequence ID" value="EHK96695.1"/>
    <property type="molecule type" value="Genomic_DNA"/>
</dbReference>
<reference evidence="3 4" key="1">
    <citation type="journal article" date="2012" name="Eukaryot. Cell">
        <title>Genome sequence of the fungus Glarea lozoyensis: the first genome sequence of a species from the Helotiaceae family.</title>
        <authorList>
            <person name="Youssar L."/>
            <person name="Gruening B.A."/>
            <person name="Erxleben A."/>
            <person name="Guenther S."/>
            <person name="Huettel W."/>
        </authorList>
    </citation>
    <scope>NUCLEOTIDE SEQUENCE [LARGE SCALE GENOMIC DNA]</scope>
    <source>
        <strain evidence="4">ATCC 74030 / MF5533</strain>
    </source>
</reference>
<protein>
    <submittedName>
        <fullName evidence="3">Putative Bifunctional nitrilase/nitrile hydratase NIT4B</fullName>
    </submittedName>
</protein>
<proteinExistence type="inferred from homology"/>
<dbReference type="InterPro" id="IPR044149">
    <property type="entry name" value="Nitrilases_CHs"/>
</dbReference>
<dbReference type="PROSITE" id="PS50263">
    <property type="entry name" value="CN_HYDROLASE"/>
    <property type="match status" value="1"/>
</dbReference>
<gene>
    <name evidence="3" type="ORF">M7I_7599</name>
</gene>
<name>H0EXR0_GLAL7</name>